<dbReference type="RefSeq" id="WP_225675273.1">
    <property type="nucleotide sequence ID" value="NZ_JAEDAH010000070.1"/>
</dbReference>
<evidence type="ECO:0000256" key="2">
    <source>
        <dbReference type="ARBA" id="ARBA00022723"/>
    </source>
</evidence>
<dbReference type="InterPro" id="IPR034660">
    <property type="entry name" value="DinB/YfiT-like"/>
</dbReference>
<proteinExistence type="inferred from homology"/>
<accession>A0ABS7ZRS9</accession>
<name>A0ABS7ZRS9_9GAMM</name>
<dbReference type="Gene3D" id="1.20.120.450">
    <property type="entry name" value="dinb family like domain"/>
    <property type="match status" value="1"/>
</dbReference>
<dbReference type="PANTHER" id="PTHR37302">
    <property type="entry name" value="SLR1116 PROTEIN"/>
    <property type="match status" value="1"/>
</dbReference>
<dbReference type="PANTHER" id="PTHR37302:SF1">
    <property type="entry name" value="PROTEIN DINB"/>
    <property type="match status" value="1"/>
</dbReference>
<dbReference type="SUPFAM" id="SSF109854">
    <property type="entry name" value="DinB/YfiT-like putative metalloenzymes"/>
    <property type="match status" value="1"/>
</dbReference>
<gene>
    <name evidence="3" type="ORF">I9W95_12170</name>
</gene>
<comment type="similarity">
    <text evidence="1">Belongs to the DinB family.</text>
</comment>
<keyword evidence="2" id="KW-0479">Metal-binding</keyword>
<sequence length="174" mass="20065">MPWSDHYSRYARYNRWINQQLLDACEQLSTEQLQEDCGLFFGSVLGSWNHLLVTDLLWTKRMSAIFPILEELKSLPSPITLRDTLVVDLPALRAMRTQTDDVLVRWCDLLRADDATDVVTYTNTRGEEMSWPLDLILQHLFNHQTHHRGQISAALSGFGIDYGETDLLFAPIKD</sequence>
<evidence type="ECO:0000313" key="4">
    <source>
        <dbReference type="Proteomes" id="UP000714380"/>
    </source>
</evidence>
<evidence type="ECO:0000256" key="1">
    <source>
        <dbReference type="ARBA" id="ARBA00008635"/>
    </source>
</evidence>
<dbReference type="InterPro" id="IPR007837">
    <property type="entry name" value="DinB"/>
</dbReference>
<evidence type="ECO:0000313" key="3">
    <source>
        <dbReference type="EMBL" id="MCA6064364.1"/>
    </source>
</evidence>
<dbReference type="EMBL" id="JAEDAH010000070">
    <property type="protein sequence ID" value="MCA6064364.1"/>
    <property type="molecule type" value="Genomic_DNA"/>
</dbReference>
<comment type="caution">
    <text evidence="3">The sequence shown here is derived from an EMBL/GenBank/DDBJ whole genome shotgun (WGS) entry which is preliminary data.</text>
</comment>
<dbReference type="Proteomes" id="UP000714380">
    <property type="component" value="Unassembled WGS sequence"/>
</dbReference>
<protein>
    <submittedName>
        <fullName evidence="3">Damage-inducible protein DinB</fullName>
    </submittedName>
</protein>
<reference evidence="3 4" key="1">
    <citation type="submission" date="2020-12" db="EMBL/GenBank/DDBJ databases">
        <title>Novel Thalassolituus-related marine hydrocarbonoclastic bacteria mediated algae-derived hydrocarbons mineralization in twilight zone of the northern South China Sea.</title>
        <authorList>
            <person name="Dong C."/>
        </authorList>
    </citation>
    <scope>NUCLEOTIDE SEQUENCE [LARGE SCALE GENOMIC DNA]</scope>
    <source>
        <strain evidence="3 4">IMCC1826</strain>
    </source>
</reference>
<dbReference type="Pfam" id="PF05163">
    <property type="entry name" value="DinB"/>
    <property type="match status" value="1"/>
</dbReference>
<keyword evidence="4" id="KW-1185">Reference proteome</keyword>
<organism evidence="3 4">
    <name type="scientific">Thalassolituus marinus</name>
    <dbReference type="NCBI Taxonomy" id="671053"/>
    <lineage>
        <taxon>Bacteria</taxon>
        <taxon>Pseudomonadati</taxon>
        <taxon>Pseudomonadota</taxon>
        <taxon>Gammaproteobacteria</taxon>
        <taxon>Oceanospirillales</taxon>
        <taxon>Oceanospirillaceae</taxon>
        <taxon>Thalassolituus</taxon>
    </lineage>
</organism>